<dbReference type="PRINTS" id="PR00081">
    <property type="entry name" value="GDHRDH"/>
</dbReference>
<keyword evidence="3" id="KW-1185">Reference proteome</keyword>
<dbReference type="InterPro" id="IPR002347">
    <property type="entry name" value="SDR_fam"/>
</dbReference>
<dbReference type="InterPro" id="IPR036291">
    <property type="entry name" value="NAD(P)-bd_dom_sf"/>
</dbReference>
<comment type="similarity">
    <text evidence="1">Belongs to the short-chain dehydrogenases/reductases (SDR) family.</text>
</comment>
<name>A0ABM1Y883_AEDAL</name>
<dbReference type="Gene3D" id="3.40.50.720">
    <property type="entry name" value="NAD(P)-binding Rossmann-like Domain"/>
    <property type="match status" value="1"/>
</dbReference>
<dbReference type="GeneID" id="115260130"/>
<accession>A0ABM1Y883</accession>
<dbReference type="RefSeq" id="XP_029716896.1">
    <property type="nucleotide sequence ID" value="XM_029861036.2"/>
</dbReference>
<evidence type="ECO:0000313" key="2">
    <source>
        <dbReference type="EnsemblMetazoa" id="AALFPA23_006704.P8780"/>
    </source>
</evidence>
<reference evidence="2" key="2">
    <citation type="submission" date="2025-05" db="UniProtKB">
        <authorList>
            <consortium name="EnsemblMetazoa"/>
        </authorList>
    </citation>
    <scope>IDENTIFICATION</scope>
    <source>
        <strain evidence="2">Foshan</strain>
    </source>
</reference>
<dbReference type="SUPFAM" id="SSF51735">
    <property type="entry name" value="NAD(P)-binding Rossmann-fold domains"/>
    <property type="match status" value="1"/>
</dbReference>
<dbReference type="PRINTS" id="PR00080">
    <property type="entry name" value="SDRFAMILY"/>
</dbReference>
<evidence type="ECO:0000256" key="1">
    <source>
        <dbReference type="RuleBase" id="RU000363"/>
    </source>
</evidence>
<dbReference type="EnsemblMetazoa" id="AALFPA23_006704.R8780">
    <property type="protein sequence ID" value="AALFPA23_006704.P8780"/>
    <property type="gene ID" value="AALFPA23_006704"/>
</dbReference>
<protein>
    <recommendedName>
        <fullName evidence="4">Hydroxysteroid 17-beta dehydrogenase 11</fullName>
    </recommendedName>
</protein>
<evidence type="ECO:0000313" key="3">
    <source>
        <dbReference type="Proteomes" id="UP000069940"/>
    </source>
</evidence>
<organism evidence="2 3">
    <name type="scientific">Aedes albopictus</name>
    <name type="common">Asian tiger mosquito</name>
    <name type="synonym">Stegomyia albopicta</name>
    <dbReference type="NCBI Taxonomy" id="7160"/>
    <lineage>
        <taxon>Eukaryota</taxon>
        <taxon>Metazoa</taxon>
        <taxon>Ecdysozoa</taxon>
        <taxon>Arthropoda</taxon>
        <taxon>Hexapoda</taxon>
        <taxon>Insecta</taxon>
        <taxon>Pterygota</taxon>
        <taxon>Neoptera</taxon>
        <taxon>Endopterygota</taxon>
        <taxon>Diptera</taxon>
        <taxon>Nematocera</taxon>
        <taxon>Culicoidea</taxon>
        <taxon>Culicidae</taxon>
        <taxon>Culicinae</taxon>
        <taxon>Aedini</taxon>
        <taxon>Aedes</taxon>
        <taxon>Stegomyia</taxon>
    </lineage>
</organism>
<evidence type="ECO:0008006" key="4">
    <source>
        <dbReference type="Google" id="ProtNLM"/>
    </source>
</evidence>
<dbReference type="Proteomes" id="UP000069940">
    <property type="component" value="Unassembled WGS sequence"/>
</dbReference>
<dbReference type="Pfam" id="PF00106">
    <property type="entry name" value="adh_short"/>
    <property type="match status" value="1"/>
</dbReference>
<proteinExistence type="inferred from homology"/>
<sequence>MVVVQEQYFKHADGAYEAAAVKRRRPDKPFSLDRLEKNVRFALVEIVPKVVKVLLLLVPALVRDFVQLVAPAKKKSIGGQVALVTGGGNGLGRALCFRLGQEGCSVAVADIDVVSARQTAEEVRARFGVKADAFHVDVSDYDSVCQLKKAIESSLGNVDILVNNAGLLAMLSLSEGKPEDVQRIVNVNLLSHFWTIRAFKDGMVERRRGHIVAICSVLGIIPFGRTISYCATKFGVKGLMASLENEFYQDGLKDDVRTTCVYPGGIRTRKQFIDMMKDLRIPVQFNSPEFVANAIVNAVLINKTEVVPSTLGMRFVAAIYPYVPKSIILLVSDIVVGTMPVLTNRE</sequence>
<dbReference type="PANTHER" id="PTHR24322">
    <property type="entry name" value="PKSB"/>
    <property type="match status" value="1"/>
</dbReference>
<dbReference type="PANTHER" id="PTHR24322:SF748">
    <property type="entry name" value="FI23927P1-RELATED"/>
    <property type="match status" value="1"/>
</dbReference>
<reference evidence="3" key="1">
    <citation type="journal article" date="2015" name="Proc. Natl. Acad. Sci. U.S.A.">
        <title>Genome sequence of the Asian Tiger mosquito, Aedes albopictus, reveals insights into its biology, genetics, and evolution.</title>
        <authorList>
            <person name="Chen X.G."/>
            <person name="Jiang X."/>
            <person name="Gu J."/>
            <person name="Xu M."/>
            <person name="Wu Y."/>
            <person name="Deng Y."/>
            <person name="Zhang C."/>
            <person name="Bonizzoni M."/>
            <person name="Dermauw W."/>
            <person name="Vontas J."/>
            <person name="Armbruster P."/>
            <person name="Huang X."/>
            <person name="Yang Y."/>
            <person name="Zhang H."/>
            <person name="He W."/>
            <person name="Peng H."/>
            <person name="Liu Y."/>
            <person name="Wu K."/>
            <person name="Chen J."/>
            <person name="Lirakis M."/>
            <person name="Topalis P."/>
            <person name="Van Leeuwen T."/>
            <person name="Hall A.B."/>
            <person name="Jiang X."/>
            <person name="Thorpe C."/>
            <person name="Mueller R.L."/>
            <person name="Sun C."/>
            <person name="Waterhouse R.M."/>
            <person name="Yan G."/>
            <person name="Tu Z.J."/>
            <person name="Fang X."/>
            <person name="James A.A."/>
        </authorList>
    </citation>
    <scope>NUCLEOTIDE SEQUENCE [LARGE SCALE GENOMIC DNA]</scope>
    <source>
        <strain evidence="3">Foshan</strain>
    </source>
</reference>